<reference evidence="15 16" key="1">
    <citation type="submission" date="2015-01" db="EMBL/GenBank/DDBJ databases">
        <title>Draft genome sequences of the supercritical CO2 tolerant bacteria Bacillus subterraneus MITOT1 and Bacillus cereus MIT0214.</title>
        <authorList>
            <person name="Peet K.C."/>
            <person name="Thompson J.R."/>
        </authorList>
    </citation>
    <scope>NUCLEOTIDE SEQUENCE [LARGE SCALE GENOMIC DNA]</scope>
    <source>
        <strain evidence="15 16">MITOT1</strain>
    </source>
</reference>
<dbReference type="PANTHER" id="PTHR45453">
    <property type="entry name" value="PHOSPHATE REGULON SENSOR PROTEIN PHOR"/>
    <property type="match status" value="1"/>
</dbReference>
<keyword evidence="6" id="KW-0808">Transferase</keyword>
<dbReference type="GO" id="GO:0005524">
    <property type="term" value="F:ATP binding"/>
    <property type="evidence" value="ECO:0007669"/>
    <property type="project" value="UniProtKB-KW"/>
</dbReference>
<evidence type="ECO:0000256" key="5">
    <source>
        <dbReference type="ARBA" id="ARBA00022553"/>
    </source>
</evidence>
<dbReference type="Proteomes" id="UP000032512">
    <property type="component" value="Unassembled WGS sequence"/>
</dbReference>
<keyword evidence="16" id="KW-1185">Reference proteome</keyword>
<protein>
    <recommendedName>
        <fullName evidence="3">histidine kinase</fullName>
        <ecNumber evidence="3">2.7.13.3</ecNumber>
    </recommendedName>
</protein>
<evidence type="ECO:0000256" key="4">
    <source>
        <dbReference type="ARBA" id="ARBA00022475"/>
    </source>
</evidence>
<dbReference type="SUPFAM" id="SSF47384">
    <property type="entry name" value="Homodimeric domain of signal transducing histidine kinase"/>
    <property type="match status" value="1"/>
</dbReference>
<keyword evidence="8 15" id="KW-0418">Kinase</keyword>
<evidence type="ECO:0000256" key="7">
    <source>
        <dbReference type="ARBA" id="ARBA00022741"/>
    </source>
</evidence>
<dbReference type="PATRIC" id="fig|285983.3.peg.1582"/>
<dbReference type="InterPro" id="IPR004358">
    <property type="entry name" value="Sig_transdc_His_kin-like_C"/>
</dbReference>
<keyword evidence="12" id="KW-0812">Transmembrane</keyword>
<dbReference type="Pfam" id="PF00512">
    <property type="entry name" value="HisKA"/>
    <property type="match status" value="1"/>
</dbReference>
<dbReference type="PROSITE" id="PS50109">
    <property type="entry name" value="HIS_KIN"/>
    <property type="match status" value="1"/>
</dbReference>
<dbReference type="SMART" id="SM00388">
    <property type="entry name" value="HisKA"/>
    <property type="match status" value="1"/>
</dbReference>
<dbReference type="CDD" id="cd00082">
    <property type="entry name" value="HisKA"/>
    <property type="match status" value="1"/>
</dbReference>
<evidence type="ECO:0000256" key="6">
    <source>
        <dbReference type="ARBA" id="ARBA00022679"/>
    </source>
</evidence>
<dbReference type="Gene3D" id="3.30.565.10">
    <property type="entry name" value="Histidine kinase-like ATPase, C-terminal domain"/>
    <property type="match status" value="1"/>
</dbReference>
<dbReference type="FunFam" id="3.30.565.10:FF:000006">
    <property type="entry name" value="Sensor histidine kinase WalK"/>
    <property type="match status" value="1"/>
</dbReference>
<comment type="catalytic activity">
    <reaction evidence="1">
        <text>ATP + protein L-histidine = ADP + protein N-phospho-L-histidine.</text>
        <dbReference type="EC" id="2.7.13.3"/>
    </reaction>
</comment>
<feature type="domain" description="HAMP" evidence="14">
    <location>
        <begin position="179"/>
        <end position="231"/>
    </location>
</feature>
<dbReference type="PROSITE" id="PS50885">
    <property type="entry name" value="HAMP"/>
    <property type="match status" value="1"/>
</dbReference>
<dbReference type="FunFam" id="1.10.287.130:FF:000001">
    <property type="entry name" value="Two-component sensor histidine kinase"/>
    <property type="match status" value="1"/>
</dbReference>
<proteinExistence type="predicted"/>
<dbReference type="SMART" id="SM00387">
    <property type="entry name" value="HATPase_c"/>
    <property type="match status" value="1"/>
</dbReference>
<dbReference type="CDD" id="cd00075">
    <property type="entry name" value="HATPase"/>
    <property type="match status" value="1"/>
</dbReference>
<keyword evidence="7" id="KW-0547">Nucleotide-binding</keyword>
<gene>
    <name evidence="15" type="ORF">UB32_13685</name>
</gene>
<dbReference type="GO" id="GO:0004721">
    <property type="term" value="F:phosphoprotein phosphatase activity"/>
    <property type="evidence" value="ECO:0007669"/>
    <property type="project" value="TreeGrafter"/>
</dbReference>
<evidence type="ECO:0000256" key="10">
    <source>
        <dbReference type="ARBA" id="ARBA00023012"/>
    </source>
</evidence>
<organism evidence="15 16">
    <name type="scientific">Mesobacillus subterraneus</name>
    <dbReference type="NCBI Taxonomy" id="285983"/>
    <lineage>
        <taxon>Bacteria</taxon>
        <taxon>Bacillati</taxon>
        <taxon>Bacillota</taxon>
        <taxon>Bacilli</taxon>
        <taxon>Bacillales</taxon>
        <taxon>Bacillaceae</taxon>
        <taxon>Mesobacillus</taxon>
    </lineage>
</organism>
<keyword evidence="9" id="KW-0067">ATP-binding</keyword>
<feature type="transmembrane region" description="Helical" evidence="12">
    <location>
        <begin position="159"/>
        <end position="178"/>
    </location>
</feature>
<evidence type="ECO:0000313" key="16">
    <source>
        <dbReference type="Proteomes" id="UP000032512"/>
    </source>
</evidence>
<evidence type="ECO:0000259" key="13">
    <source>
        <dbReference type="PROSITE" id="PS50109"/>
    </source>
</evidence>
<dbReference type="InterPro" id="IPR005467">
    <property type="entry name" value="His_kinase_dom"/>
</dbReference>
<dbReference type="InterPro" id="IPR036097">
    <property type="entry name" value="HisK_dim/P_sf"/>
</dbReference>
<keyword evidence="12" id="KW-1133">Transmembrane helix</keyword>
<evidence type="ECO:0000256" key="12">
    <source>
        <dbReference type="SAM" id="Phobius"/>
    </source>
</evidence>
<evidence type="ECO:0000256" key="9">
    <source>
        <dbReference type="ARBA" id="ARBA00022840"/>
    </source>
</evidence>
<dbReference type="SUPFAM" id="SSF158472">
    <property type="entry name" value="HAMP domain-like"/>
    <property type="match status" value="1"/>
</dbReference>
<evidence type="ECO:0000256" key="1">
    <source>
        <dbReference type="ARBA" id="ARBA00000085"/>
    </source>
</evidence>
<dbReference type="Pfam" id="PF02518">
    <property type="entry name" value="HATPase_c"/>
    <property type="match status" value="1"/>
</dbReference>
<sequence length="454" mass="51685">MKLSVKLGLWIFICILLIETVSMIFLHNNVVRSRIDQELNSLKARGNSHRDVLEMAFNDSTLQHIRLMEAHTDTFVVVANSAGEVLLTSKEINEGMKKILDQSSSQLPRQGVILQSEWKEEAYIATVTPYETGTDKGSVYMFRDTENVKAFVSQLNRHFMLASIWILSFMFITIFLLTKVLTRPLIIMKEATRKLSKGDFSVSVPVQSHDELGELAQSIQTLANDLNYMKQERNDFLASISHELRTPLTYIKGYADIARRTNIRPQERTHYLQIIGEESERVNRLLEELFSLARIDQNEFLITKERVQLFPFLHSIYERVLPAFLTKNIELQLDSDQDIFVDIDPSRFGQVLSNILDNALKYSNEGTTTTIRAIKRDRNVVISIQDQGIGIPEEDIPYVFERLYRVEKSRARITGGFGLGLAIAKQLVEIHGGSLSVKSKPGAGTVFTIVLKES</sequence>
<dbReference type="Gene3D" id="1.10.287.130">
    <property type="match status" value="1"/>
</dbReference>
<keyword evidence="4" id="KW-1003">Cell membrane</keyword>
<dbReference type="Gene3D" id="6.10.340.10">
    <property type="match status" value="1"/>
</dbReference>
<dbReference type="GO" id="GO:0016036">
    <property type="term" value="P:cellular response to phosphate starvation"/>
    <property type="evidence" value="ECO:0007669"/>
    <property type="project" value="TreeGrafter"/>
</dbReference>
<dbReference type="SMART" id="SM00304">
    <property type="entry name" value="HAMP"/>
    <property type="match status" value="1"/>
</dbReference>
<dbReference type="EC" id="2.7.13.3" evidence="3"/>
<name>A0A0D6ZA28_9BACI</name>
<evidence type="ECO:0000256" key="11">
    <source>
        <dbReference type="ARBA" id="ARBA00023136"/>
    </source>
</evidence>
<dbReference type="Pfam" id="PF00672">
    <property type="entry name" value="HAMP"/>
    <property type="match status" value="1"/>
</dbReference>
<dbReference type="InterPro" id="IPR003661">
    <property type="entry name" value="HisK_dim/P_dom"/>
</dbReference>
<comment type="caution">
    <text evidence="15">The sequence shown here is derived from an EMBL/GenBank/DDBJ whole genome shotgun (WGS) entry which is preliminary data.</text>
</comment>
<dbReference type="AlphaFoldDB" id="A0A0D6ZA28"/>
<dbReference type="GO" id="GO:0000155">
    <property type="term" value="F:phosphorelay sensor kinase activity"/>
    <property type="evidence" value="ECO:0007669"/>
    <property type="project" value="InterPro"/>
</dbReference>
<dbReference type="EMBL" id="JXIQ01000106">
    <property type="protein sequence ID" value="KIY21443.1"/>
    <property type="molecule type" value="Genomic_DNA"/>
</dbReference>
<evidence type="ECO:0000256" key="8">
    <source>
        <dbReference type="ARBA" id="ARBA00022777"/>
    </source>
</evidence>
<dbReference type="GO" id="GO:0005886">
    <property type="term" value="C:plasma membrane"/>
    <property type="evidence" value="ECO:0007669"/>
    <property type="project" value="UniProtKB-SubCell"/>
</dbReference>
<feature type="transmembrane region" description="Helical" evidence="12">
    <location>
        <begin position="7"/>
        <end position="26"/>
    </location>
</feature>
<dbReference type="InterPro" id="IPR003660">
    <property type="entry name" value="HAMP_dom"/>
</dbReference>
<evidence type="ECO:0000259" key="14">
    <source>
        <dbReference type="PROSITE" id="PS50885"/>
    </source>
</evidence>
<dbReference type="PANTHER" id="PTHR45453:SF1">
    <property type="entry name" value="PHOSPHATE REGULON SENSOR PROTEIN PHOR"/>
    <property type="match status" value="1"/>
</dbReference>
<evidence type="ECO:0000256" key="2">
    <source>
        <dbReference type="ARBA" id="ARBA00004651"/>
    </source>
</evidence>
<keyword evidence="11 12" id="KW-0472">Membrane</keyword>
<dbReference type="PRINTS" id="PR00344">
    <property type="entry name" value="BCTRLSENSOR"/>
</dbReference>
<dbReference type="SUPFAM" id="SSF55874">
    <property type="entry name" value="ATPase domain of HSP90 chaperone/DNA topoisomerase II/histidine kinase"/>
    <property type="match status" value="1"/>
</dbReference>
<keyword evidence="10" id="KW-0902">Two-component regulatory system</keyword>
<evidence type="ECO:0000256" key="3">
    <source>
        <dbReference type="ARBA" id="ARBA00012438"/>
    </source>
</evidence>
<accession>A0A0D6ZA28</accession>
<dbReference type="InterPro" id="IPR036890">
    <property type="entry name" value="HATPase_C_sf"/>
</dbReference>
<evidence type="ECO:0000313" key="15">
    <source>
        <dbReference type="EMBL" id="KIY21443.1"/>
    </source>
</evidence>
<comment type="subcellular location">
    <subcellularLocation>
        <location evidence="2">Cell membrane</location>
        <topology evidence="2">Multi-pass membrane protein</topology>
    </subcellularLocation>
</comment>
<keyword evidence="5" id="KW-0597">Phosphoprotein</keyword>
<dbReference type="InterPro" id="IPR003594">
    <property type="entry name" value="HATPase_dom"/>
</dbReference>
<feature type="domain" description="Histidine kinase" evidence="13">
    <location>
        <begin position="239"/>
        <end position="454"/>
    </location>
</feature>
<dbReference type="InterPro" id="IPR050351">
    <property type="entry name" value="BphY/WalK/GraS-like"/>
</dbReference>
<dbReference type="CDD" id="cd06225">
    <property type="entry name" value="HAMP"/>
    <property type="match status" value="1"/>
</dbReference>
<dbReference type="RefSeq" id="WP_044394525.1">
    <property type="nucleotide sequence ID" value="NZ_JXIQ01000106.1"/>
</dbReference>